<reference evidence="4 5" key="1">
    <citation type="submission" date="2015-10" db="EMBL/GenBank/DDBJ databases">
        <title>Draft genome sequence of pyrrolomycin-producing Streptomyces vitaminophilus.</title>
        <authorList>
            <person name="Graham D.E."/>
            <person name="Mahan K.M."/>
            <person name="Klingeman D.M."/>
            <person name="Hettich R.L."/>
            <person name="Parry R.J."/>
        </authorList>
    </citation>
    <scope>NUCLEOTIDE SEQUENCE [LARGE SCALE GENOMIC DNA]</scope>
    <source>
        <strain evidence="4 5">ATCC 31673</strain>
    </source>
</reference>
<organism evidence="4 5">
    <name type="scientific">Wenjunlia vitaminophila</name>
    <name type="common">Streptomyces vitaminophilus</name>
    <dbReference type="NCBI Taxonomy" id="76728"/>
    <lineage>
        <taxon>Bacteria</taxon>
        <taxon>Bacillati</taxon>
        <taxon>Actinomycetota</taxon>
        <taxon>Actinomycetes</taxon>
        <taxon>Kitasatosporales</taxon>
        <taxon>Streptomycetaceae</taxon>
        <taxon>Wenjunlia</taxon>
    </lineage>
</organism>
<evidence type="ECO:0000313" key="4">
    <source>
        <dbReference type="EMBL" id="KRV48670.1"/>
    </source>
</evidence>
<sequence length="314" mass="33935">MRVYVQLALADGERERVRSLAGGGPVWFAEPGALTDDDARAFADAEVAVGNCPPEWVRSSERLRWLQLASVGVDAYLPLDWGTLGRRLTVTNLRGVFADPVAETCLAGVLAHLRGIDTLVRCRTTHTWDKLRLRPRLRLLTGTVVLVLGTGTISQRLCALLEPFGCTVERYGRTSGEIRTTQELEARLPSADVVVALLPDTPGTRGLLDARRLGLLKPGALFVNAGRGSVVDEEALVAALDSGRLGGAVLDVTQQEPLPDGHPLWDCPNTILTQHTAGGSDQEAARVLDIFTDNWRRYVGGEPLGGVVDWSLGY</sequence>
<comment type="caution">
    <text evidence="4">The sequence shown here is derived from an EMBL/GenBank/DDBJ whole genome shotgun (WGS) entry which is preliminary data.</text>
</comment>
<evidence type="ECO:0000256" key="2">
    <source>
        <dbReference type="ARBA" id="ARBA00023027"/>
    </source>
</evidence>
<dbReference type="CDD" id="cd05300">
    <property type="entry name" value="2-Hacid_dh_1"/>
    <property type="match status" value="1"/>
</dbReference>
<dbReference type="eggNOG" id="COG0111">
    <property type="taxonomic scope" value="Bacteria"/>
</dbReference>
<dbReference type="PANTHER" id="PTHR43333">
    <property type="entry name" value="2-HACID_DH_C DOMAIN-CONTAINING PROTEIN"/>
    <property type="match status" value="1"/>
</dbReference>
<keyword evidence="5" id="KW-1185">Reference proteome</keyword>
<dbReference type="GO" id="GO:0051287">
    <property type="term" value="F:NAD binding"/>
    <property type="evidence" value="ECO:0007669"/>
    <property type="project" value="InterPro"/>
</dbReference>
<dbReference type="InterPro" id="IPR029753">
    <property type="entry name" value="D-isomer_DH_CS"/>
</dbReference>
<evidence type="ECO:0000313" key="5">
    <source>
        <dbReference type="Proteomes" id="UP000050867"/>
    </source>
</evidence>
<dbReference type="PANTHER" id="PTHR43333:SF1">
    <property type="entry name" value="D-ISOMER SPECIFIC 2-HYDROXYACID DEHYDROGENASE NAD-BINDING DOMAIN-CONTAINING PROTEIN"/>
    <property type="match status" value="1"/>
</dbReference>
<dbReference type="EMBL" id="LLZU01000020">
    <property type="protein sequence ID" value="KRV48670.1"/>
    <property type="molecule type" value="Genomic_DNA"/>
</dbReference>
<dbReference type="Pfam" id="PF02826">
    <property type="entry name" value="2-Hacid_dh_C"/>
    <property type="match status" value="1"/>
</dbReference>
<accession>A0A0T6LRB4</accession>
<dbReference type="Proteomes" id="UP000050867">
    <property type="component" value="Unassembled WGS sequence"/>
</dbReference>
<feature type="domain" description="D-isomer specific 2-hydroxyacid dehydrogenase NAD-binding" evidence="3">
    <location>
        <begin position="107"/>
        <end position="277"/>
    </location>
</feature>
<dbReference type="RefSeq" id="WP_018383911.1">
    <property type="nucleotide sequence ID" value="NZ_LLZU01000020.1"/>
</dbReference>
<dbReference type="OrthoDB" id="4324715at2"/>
<dbReference type="AlphaFoldDB" id="A0A0T6LRB4"/>
<dbReference type="InterPro" id="IPR036291">
    <property type="entry name" value="NAD(P)-bd_dom_sf"/>
</dbReference>
<gene>
    <name evidence="4" type="ORF">AQ490_24365</name>
</gene>
<dbReference type="Gene3D" id="3.40.50.720">
    <property type="entry name" value="NAD(P)-binding Rossmann-like Domain"/>
    <property type="match status" value="2"/>
</dbReference>
<dbReference type="STRING" id="76728.AQ490_24365"/>
<evidence type="ECO:0000259" key="3">
    <source>
        <dbReference type="Pfam" id="PF02826"/>
    </source>
</evidence>
<dbReference type="InterPro" id="IPR006140">
    <property type="entry name" value="D-isomer_DH_NAD-bd"/>
</dbReference>
<dbReference type="PROSITE" id="PS00671">
    <property type="entry name" value="D_2_HYDROXYACID_DH_3"/>
    <property type="match status" value="1"/>
</dbReference>
<proteinExistence type="predicted"/>
<name>A0A0T6LRB4_WENVI</name>
<keyword evidence="1" id="KW-0560">Oxidoreductase</keyword>
<keyword evidence="2" id="KW-0520">NAD</keyword>
<evidence type="ECO:0000256" key="1">
    <source>
        <dbReference type="ARBA" id="ARBA00023002"/>
    </source>
</evidence>
<dbReference type="GO" id="GO:0016616">
    <property type="term" value="F:oxidoreductase activity, acting on the CH-OH group of donors, NAD or NADP as acceptor"/>
    <property type="evidence" value="ECO:0007669"/>
    <property type="project" value="UniProtKB-ARBA"/>
</dbReference>
<protein>
    <recommendedName>
        <fullName evidence="3">D-isomer specific 2-hydroxyacid dehydrogenase NAD-binding domain-containing protein</fullName>
    </recommendedName>
</protein>
<dbReference type="SUPFAM" id="SSF51735">
    <property type="entry name" value="NAD(P)-binding Rossmann-fold domains"/>
    <property type="match status" value="1"/>
</dbReference>
<dbReference type="SUPFAM" id="SSF52283">
    <property type="entry name" value="Formate/glycerate dehydrogenase catalytic domain-like"/>
    <property type="match status" value="1"/>
</dbReference>